<dbReference type="HOGENOM" id="CLU_015041_3_0_6"/>
<feature type="domain" description="Cytochrome c-type biogenesis protein CcmF C-terminal" evidence="12">
    <location>
        <begin position="330"/>
        <end position="642"/>
    </location>
</feature>
<evidence type="ECO:0000256" key="4">
    <source>
        <dbReference type="ARBA" id="ARBA00022519"/>
    </source>
</evidence>
<sequence length="663" mass="72890">MSSLVPLAEGETMTAEIGLLLLIISLTLCLLTAMSPVMPACGVKLRLKPYQPLFIRLNSLAQVASLFILAYLFLSNDFSVAYVANNSNTQLASLYKLAAVWGGHEGSMLFWIGAMGIWSCVLSLQPNHKDRFFHYLHAVLGAIQAGLIAFLLIGSNPFARLLPGIPVEGRDLNPILQDIGLILHPPLLFIGYVGLAVCFAAAIAALLDNSQPLKQHCRLMRPWAILAWAMLTGGNAFGSWWAYNELGWGGWWFWDPVENASFIPWLVATALMHSLILGERRDRFHGTSLFLAILGFSLCLLGTFLVRSGVVQSVHAFAADPLRGGAMLTLFALVSICGFTLLLQRLPSLYRPVNSNMLSRESLMQLGNLLLLVAAISILLGSCYPLLYEVASGQSISVGAPYFNSLFIPLTWLICLVMGAAPLMRWQVSNPGMLRQLTALAAICLFIGLTLNTLLLKEFAAHFLLGSFACLWLLGCTGLYLHKRLAAYTGAGDNRRCYAMSFAHLGVALSILGATCSSYFQQEELLRMGPGQGKEVAGYTFIYRATETVSHTSYSALQAKIEVRDRREQHLAYLYPQRQTFNSNAMQISAAGIHRSLFADLYISMGNRLSEEEFLIRISYKPLIGWIWIGGLIMMFAGLSLLLPRKVRRLSRAPSPQLAVKGA</sequence>
<feature type="transmembrane region" description="Helical" evidence="10">
    <location>
        <begin position="502"/>
        <end position="520"/>
    </location>
</feature>
<feature type="transmembrane region" description="Helical" evidence="10">
    <location>
        <begin position="262"/>
        <end position="278"/>
    </location>
</feature>
<dbReference type="InterPro" id="IPR003568">
    <property type="entry name" value="Cyt_c_biogenesis_CcmF"/>
</dbReference>
<keyword evidence="5 10" id="KW-0812">Transmembrane</keyword>
<dbReference type="Pfam" id="PF16327">
    <property type="entry name" value="CcmF_C"/>
    <property type="match status" value="1"/>
</dbReference>
<dbReference type="AlphaFoldDB" id="A3Q9S1"/>
<evidence type="ECO:0000313" key="13">
    <source>
        <dbReference type="EMBL" id="ABO22219.1"/>
    </source>
</evidence>
<feature type="transmembrane region" description="Helical" evidence="10">
    <location>
        <begin position="407"/>
        <end position="425"/>
    </location>
</feature>
<feature type="transmembrane region" description="Helical" evidence="10">
    <location>
        <begin position="437"/>
        <end position="455"/>
    </location>
</feature>
<protein>
    <submittedName>
        <fullName evidence="13">Cytochrome c assembly protein</fullName>
    </submittedName>
</protein>
<dbReference type="NCBIfam" id="NF007691">
    <property type="entry name" value="PRK10369.1"/>
    <property type="match status" value="1"/>
</dbReference>
<evidence type="ECO:0000259" key="12">
    <source>
        <dbReference type="Pfam" id="PF16327"/>
    </source>
</evidence>
<feature type="domain" description="Cytochrome c assembly protein" evidence="11">
    <location>
        <begin position="101"/>
        <end position="308"/>
    </location>
</feature>
<evidence type="ECO:0000256" key="3">
    <source>
        <dbReference type="ARBA" id="ARBA00022475"/>
    </source>
</evidence>
<keyword evidence="8 10" id="KW-0472">Membrane</keyword>
<feature type="transmembrane region" description="Helical" evidence="10">
    <location>
        <begin position="108"/>
        <end position="125"/>
    </location>
</feature>
<dbReference type="InterPro" id="IPR003567">
    <property type="entry name" value="Cyt_c_biogenesis"/>
</dbReference>
<organism evidence="13 14">
    <name type="scientific">Shewanella loihica (strain ATCC BAA-1088 / PV-4)</name>
    <dbReference type="NCBI Taxonomy" id="323850"/>
    <lineage>
        <taxon>Bacteria</taxon>
        <taxon>Pseudomonadati</taxon>
        <taxon>Pseudomonadota</taxon>
        <taxon>Gammaproteobacteria</taxon>
        <taxon>Alteromonadales</taxon>
        <taxon>Shewanellaceae</taxon>
        <taxon>Shewanella</taxon>
    </lineage>
</organism>
<comment type="function">
    <text evidence="9">Required for the biogenesis of c-type cytochromes. Possible subunit of a heme lyase.</text>
</comment>
<feature type="transmembrane region" description="Helical" evidence="10">
    <location>
        <begin position="20"/>
        <end position="41"/>
    </location>
</feature>
<dbReference type="GO" id="GO:0015232">
    <property type="term" value="F:heme transmembrane transporter activity"/>
    <property type="evidence" value="ECO:0007669"/>
    <property type="project" value="InterPro"/>
</dbReference>
<dbReference type="PANTHER" id="PTHR43653">
    <property type="entry name" value="CYTOCHROME C ASSEMBLY PROTEIN-RELATED"/>
    <property type="match status" value="1"/>
</dbReference>
<feature type="transmembrane region" description="Helical" evidence="10">
    <location>
        <begin position="219"/>
        <end position="242"/>
    </location>
</feature>
<evidence type="ECO:0000256" key="7">
    <source>
        <dbReference type="ARBA" id="ARBA00022989"/>
    </source>
</evidence>
<dbReference type="PRINTS" id="PR01410">
    <property type="entry name" value="CCBIOGENESIS"/>
</dbReference>
<feature type="transmembrane region" description="Helical" evidence="10">
    <location>
        <begin position="623"/>
        <end position="643"/>
    </location>
</feature>
<dbReference type="STRING" id="323850.Shew_0347"/>
<proteinExistence type="inferred from homology"/>
<dbReference type="InterPro" id="IPR002541">
    <property type="entry name" value="Cyt_c_assembly"/>
</dbReference>
<dbReference type="GO" id="GO:0017004">
    <property type="term" value="P:cytochrome complex assembly"/>
    <property type="evidence" value="ECO:0007669"/>
    <property type="project" value="UniProtKB-KW"/>
</dbReference>
<evidence type="ECO:0000256" key="2">
    <source>
        <dbReference type="ARBA" id="ARBA00009186"/>
    </source>
</evidence>
<dbReference type="NCBIfam" id="TIGR00353">
    <property type="entry name" value="nrfE"/>
    <property type="match status" value="1"/>
</dbReference>
<keyword evidence="14" id="KW-1185">Reference proteome</keyword>
<dbReference type="InterPro" id="IPR032523">
    <property type="entry name" value="CcmF_C"/>
</dbReference>
<dbReference type="Proteomes" id="UP000001558">
    <property type="component" value="Chromosome"/>
</dbReference>
<dbReference type="GO" id="GO:0005886">
    <property type="term" value="C:plasma membrane"/>
    <property type="evidence" value="ECO:0007669"/>
    <property type="project" value="UniProtKB-SubCell"/>
</dbReference>
<dbReference type="PANTHER" id="PTHR43653:SF1">
    <property type="entry name" value="CYTOCHROME C-TYPE BIOGENESIS PROTEIN CCMF"/>
    <property type="match status" value="1"/>
</dbReference>
<evidence type="ECO:0000256" key="5">
    <source>
        <dbReference type="ARBA" id="ARBA00022692"/>
    </source>
</evidence>
<feature type="transmembrane region" description="Helical" evidence="10">
    <location>
        <begin position="132"/>
        <end position="153"/>
    </location>
</feature>
<dbReference type="eggNOG" id="COG1138">
    <property type="taxonomic scope" value="Bacteria"/>
</dbReference>
<dbReference type="EMBL" id="CP000606">
    <property type="protein sequence ID" value="ABO22219.1"/>
    <property type="molecule type" value="Genomic_DNA"/>
</dbReference>
<gene>
    <name evidence="13" type="ordered locus">Shew_0347</name>
</gene>
<keyword evidence="7 10" id="KW-1133">Transmembrane helix</keyword>
<evidence type="ECO:0000313" key="14">
    <source>
        <dbReference type="Proteomes" id="UP000001558"/>
    </source>
</evidence>
<feature type="transmembrane region" description="Helical" evidence="10">
    <location>
        <begin position="461"/>
        <end position="481"/>
    </location>
</feature>
<name>A3Q9S1_SHELP</name>
<feature type="transmembrane region" description="Helical" evidence="10">
    <location>
        <begin position="187"/>
        <end position="207"/>
    </location>
</feature>
<evidence type="ECO:0000256" key="9">
    <source>
        <dbReference type="ARBA" id="ARBA00037230"/>
    </source>
</evidence>
<feature type="transmembrane region" description="Helical" evidence="10">
    <location>
        <begin position="322"/>
        <end position="343"/>
    </location>
</feature>
<keyword evidence="4" id="KW-0997">Cell inner membrane</keyword>
<accession>A3Q9S1</accession>
<evidence type="ECO:0000259" key="11">
    <source>
        <dbReference type="Pfam" id="PF01578"/>
    </source>
</evidence>
<dbReference type="KEGG" id="slo:Shew_0347"/>
<dbReference type="Pfam" id="PF01578">
    <property type="entry name" value="Cytochrom_C_asm"/>
    <property type="match status" value="1"/>
</dbReference>
<evidence type="ECO:0000256" key="8">
    <source>
        <dbReference type="ARBA" id="ARBA00023136"/>
    </source>
</evidence>
<keyword evidence="3" id="KW-1003">Cell membrane</keyword>
<feature type="transmembrane region" description="Helical" evidence="10">
    <location>
        <begin position="290"/>
        <end position="310"/>
    </location>
</feature>
<feature type="transmembrane region" description="Helical" evidence="10">
    <location>
        <begin position="53"/>
        <end position="74"/>
    </location>
</feature>
<comment type="subcellular location">
    <subcellularLocation>
        <location evidence="1">Cell inner membrane</location>
        <topology evidence="1">Multi-pass membrane protein</topology>
    </subcellularLocation>
</comment>
<dbReference type="PRINTS" id="PR01411">
    <property type="entry name" value="CCMFBIOGNSIS"/>
</dbReference>
<evidence type="ECO:0000256" key="6">
    <source>
        <dbReference type="ARBA" id="ARBA00022748"/>
    </source>
</evidence>
<comment type="similarity">
    <text evidence="2">Belongs to the CcmF/CycK/Ccl1/NrfE/CcsA family.</text>
</comment>
<evidence type="ECO:0000256" key="10">
    <source>
        <dbReference type="SAM" id="Phobius"/>
    </source>
</evidence>
<feature type="transmembrane region" description="Helical" evidence="10">
    <location>
        <begin position="363"/>
        <end position="387"/>
    </location>
</feature>
<keyword evidence="6" id="KW-0201">Cytochrome c-type biogenesis</keyword>
<reference evidence="13 14" key="1">
    <citation type="submission" date="2007-03" db="EMBL/GenBank/DDBJ databases">
        <title>Complete sequence of Shewanella loihica PV-4.</title>
        <authorList>
            <consortium name="US DOE Joint Genome Institute"/>
            <person name="Copeland A."/>
            <person name="Lucas S."/>
            <person name="Lapidus A."/>
            <person name="Barry K."/>
            <person name="Detter J.C."/>
            <person name="Glavina del Rio T."/>
            <person name="Hammon N."/>
            <person name="Israni S."/>
            <person name="Dalin E."/>
            <person name="Tice H."/>
            <person name="Pitluck S."/>
            <person name="Chain P."/>
            <person name="Malfatti S."/>
            <person name="Shin M."/>
            <person name="Vergez L."/>
            <person name="Schmutz J."/>
            <person name="Larimer F."/>
            <person name="Land M."/>
            <person name="Hauser L."/>
            <person name="Kyrpides N."/>
            <person name="Mikhailova N."/>
            <person name="Romine M.F."/>
            <person name="Serres G."/>
            <person name="Fredrickson J."/>
            <person name="Tiedje J."/>
            <person name="Richardson P."/>
        </authorList>
    </citation>
    <scope>NUCLEOTIDE SEQUENCE [LARGE SCALE GENOMIC DNA]</scope>
    <source>
        <strain evidence="14">ATCC BAA-1088 / PV-4</strain>
    </source>
</reference>
<evidence type="ECO:0000256" key="1">
    <source>
        <dbReference type="ARBA" id="ARBA00004429"/>
    </source>
</evidence>
<dbReference type="GO" id="GO:0020037">
    <property type="term" value="F:heme binding"/>
    <property type="evidence" value="ECO:0007669"/>
    <property type="project" value="InterPro"/>
</dbReference>